<organism evidence="2 3">
    <name type="scientific">Lasius platythorax</name>
    <dbReference type="NCBI Taxonomy" id="488582"/>
    <lineage>
        <taxon>Eukaryota</taxon>
        <taxon>Metazoa</taxon>
        <taxon>Ecdysozoa</taxon>
        <taxon>Arthropoda</taxon>
        <taxon>Hexapoda</taxon>
        <taxon>Insecta</taxon>
        <taxon>Pterygota</taxon>
        <taxon>Neoptera</taxon>
        <taxon>Endopterygota</taxon>
        <taxon>Hymenoptera</taxon>
        <taxon>Apocrita</taxon>
        <taxon>Aculeata</taxon>
        <taxon>Formicoidea</taxon>
        <taxon>Formicidae</taxon>
        <taxon>Formicinae</taxon>
        <taxon>Lasius</taxon>
        <taxon>Lasius</taxon>
    </lineage>
</organism>
<gene>
    <name evidence="2" type="ORF">LPLAT_LOCUS12540</name>
</gene>
<evidence type="ECO:0000313" key="3">
    <source>
        <dbReference type="Proteomes" id="UP001497644"/>
    </source>
</evidence>
<reference evidence="2" key="1">
    <citation type="submission" date="2024-04" db="EMBL/GenBank/DDBJ databases">
        <authorList>
            <consortium name="Molecular Ecology Group"/>
        </authorList>
    </citation>
    <scope>NUCLEOTIDE SEQUENCE</scope>
</reference>
<evidence type="ECO:0000313" key="2">
    <source>
        <dbReference type="EMBL" id="CAL1687310.1"/>
    </source>
</evidence>
<accession>A0AAV2P6R2</accession>
<evidence type="ECO:0000256" key="1">
    <source>
        <dbReference type="SAM" id="MobiDB-lite"/>
    </source>
</evidence>
<evidence type="ECO:0008006" key="4">
    <source>
        <dbReference type="Google" id="ProtNLM"/>
    </source>
</evidence>
<name>A0AAV2P6R2_9HYME</name>
<dbReference type="Proteomes" id="UP001497644">
    <property type="component" value="Chromosome 7"/>
</dbReference>
<keyword evidence="3" id="KW-1185">Reference proteome</keyword>
<feature type="region of interest" description="Disordered" evidence="1">
    <location>
        <begin position="73"/>
        <end position="94"/>
    </location>
</feature>
<dbReference type="EMBL" id="OZ034830">
    <property type="protein sequence ID" value="CAL1687310.1"/>
    <property type="molecule type" value="Genomic_DNA"/>
</dbReference>
<protein>
    <recommendedName>
        <fullName evidence="4">Secreted protein</fullName>
    </recommendedName>
</protein>
<sequence>MRMCVLLILLSHRGRESRRVRGNSQPGRYSLSDIGRSESLICTVRILMDPDILCPAQVIPVGFKGTAWRVGTHNETTPGRIGNQKPETGACEAR</sequence>
<proteinExistence type="predicted"/>
<dbReference type="AlphaFoldDB" id="A0AAV2P6R2"/>